<sequence>MGHTIRFLPPKCYFCLSPCQDNVKMLQETLIMQDFREIYYVIIATIFSIMVGLSWYKSTHETKLYTCEQGYKYETCVICMAVYKEGNLLKSLSCSHAYHSACIDTWFLTKARKKTCPFCKQLVNTYGQGDLLPEQAA</sequence>
<feature type="transmembrane region" description="Helical" evidence="5">
    <location>
        <begin position="38"/>
        <end position="56"/>
    </location>
</feature>
<evidence type="ECO:0000259" key="6">
    <source>
        <dbReference type="PROSITE" id="PS50089"/>
    </source>
</evidence>
<dbReference type="InterPro" id="IPR013083">
    <property type="entry name" value="Znf_RING/FYVE/PHD"/>
</dbReference>
<keyword evidence="3" id="KW-0862">Zinc</keyword>
<dbReference type="AlphaFoldDB" id="A0A8D0EHA9"/>
<reference evidence="7" key="2">
    <citation type="submission" date="2025-09" db="UniProtKB">
        <authorList>
            <consortium name="Ensembl"/>
        </authorList>
    </citation>
    <scope>IDENTIFICATION</scope>
</reference>
<evidence type="ECO:0000256" key="5">
    <source>
        <dbReference type="SAM" id="Phobius"/>
    </source>
</evidence>
<evidence type="ECO:0000256" key="1">
    <source>
        <dbReference type="ARBA" id="ARBA00022723"/>
    </source>
</evidence>
<dbReference type="PANTHER" id="PTHR45931">
    <property type="entry name" value="SI:CH211-59O9.10"/>
    <property type="match status" value="1"/>
</dbReference>
<dbReference type="Proteomes" id="UP000694551">
    <property type="component" value="Unplaced"/>
</dbReference>
<keyword evidence="5" id="KW-1133">Transmembrane helix</keyword>
<evidence type="ECO:0000256" key="3">
    <source>
        <dbReference type="ARBA" id="ARBA00022833"/>
    </source>
</evidence>
<dbReference type="SUPFAM" id="SSF57850">
    <property type="entry name" value="RING/U-box"/>
    <property type="match status" value="1"/>
</dbReference>
<keyword evidence="2 4" id="KW-0863">Zinc-finger</keyword>
<evidence type="ECO:0000256" key="4">
    <source>
        <dbReference type="PROSITE-ProRule" id="PRU00175"/>
    </source>
</evidence>
<dbReference type="GO" id="GO:0061630">
    <property type="term" value="F:ubiquitin protein ligase activity"/>
    <property type="evidence" value="ECO:0007669"/>
    <property type="project" value="TreeGrafter"/>
</dbReference>
<name>A0A8D0EHA9_STROC</name>
<feature type="domain" description="RING-type" evidence="6">
    <location>
        <begin position="76"/>
        <end position="120"/>
    </location>
</feature>
<dbReference type="SMART" id="SM00184">
    <property type="entry name" value="RING"/>
    <property type="match status" value="1"/>
</dbReference>
<protein>
    <recommendedName>
        <fullName evidence="6">RING-type domain-containing protein</fullName>
    </recommendedName>
</protein>
<dbReference type="InterPro" id="IPR051834">
    <property type="entry name" value="RING_finger_E3_ligase"/>
</dbReference>
<dbReference type="PANTHER" id="PTHR45931:SF3">
    <property type="entry name" value="RING ZINC FINGER-CONTAINING PROTEIN"/>
    <property type="match status" value="1"/>
</dbReference>
<dbReference type="GO" id="GO:0008270">
    <property type="term" value="F:zinc ion binding"/>
    <property type="evidence" value="ECO:0007669"/>
    <property type="project" value="UniProtKB-KW"/>
</dbReference>
<dbReference type="Gene3D" id="3.30.40.10">
    <property type="entry name" value="Zinc/RING finger domain, C3HC4 (zinc finger)"/>
    <property type="match status" value="1"/>
</dbReference>
<dbReference type="PROSITE" id="PS50089">
    <property type="entry name" value="ZF_RING_2"/>
    <property type="match status" value="1"/>
</dbReference>
<dbReference type="SMART" id="SM01197">
    <property type="entry name" value="FANCL_C"/>
    <property type="match status" value="1"/>
</dbReference>
<evidence type="ECO:0000313" key="7">
    <source>
        <dbReference type="Ensembl" id="ENSSOCP00000000272.1"/>
    </source>
</evidence>
<accession>A0A8D0EHA9</accession>
<proteinExistence type="predicted"/>
<dbReference type="InterPro" id="IPR001841">
    <property type="entry name" value="Znf_RING"/>
</dbReference>
<keyword evidence="8" id="KW-1185">Reference proteome</keyword>
<keyword evidence="5" id="KW-0472">Membrane</keyword>
<dbReference type="GO" id="GO:0006511">
    <property type="term" value="P:ubiquitin-dependent protein catabolic process"/>
    <property type="evidence" value="ECO:0007669"/>
    <property type="project" value="TreeGrafter"/>
</dbReference>
<keyword evidence="5" id="KW-0812">Transmembrane</keyword>
<dbReference type="Ensembl" id="ENSSOCT00000000281.1">
    <property type="protein sequence ID" value="ENSSOCP00000000272.1"/>
    <property type="gene ID" value="ENSSOCG00000000223.1"/>
</dbReference>
<dbReference type="Pfam" id="PF13639">
    <property type="entry name" value="zf-RING_2"/>
    <property type="match status" value="1"/>
</dbReference>
<keyword evidence="1" id="KW-0479">Metal-binding</keyword>
<evidence type="ECO:0000256" key="2">
    <source>
        <dbReference type="ARBA" id="ARBA00022771"/>
    </source>
</evidence>
<reference evidence="7" key="1">
    <citation type="submission" date="2025-08" db="UniProtKB">
        <authorList>
            <consortium name="Ensembl"/>
        </authorList>
    </citation>
    <scope>IDENTIFICATION</scope>
</reference>
<organism evidence="7 8">
    <name type="scientific">Strix occidentalis caurina</name>
    <name type="common">northern spotted owl</name>
    <dbReference type="NCBI Taxonomy" id="311401"/>
    <lineage>
        <taxon>Eukaryota</taxon>
        <taxon>Metazoa</taxon>
        <taxon>Chordata</taxon>
        <taxon>Craniata</taxon>
        <taxon>Vertebrata</taxon>
        <taxon>Euteleostomi</taxon>
        <taxon>Archelosauria</taxon>
        <taxon>Archosauria</taxon>
        <taxon>Dinosauria</taxon>
        <taxon>Saurischia</taxon>
        <taxon>Theropoda</taxon>
        <taxon>Coelurosauria</taxon>
        <taxon>Aves</taxon>
        <taxon>Neognathae</taxon>
        <taxon>Neoaves</taxon>
        <taxon>Telluraves</taxon>
        <taxon>Strigiformes</taxon>
        <taxon>Strigidae</taxon>
        <taxon>Strix</taxon>
    </lineage>
</organism>
<evidence type="ECO:0000313" key="8">
    <source>
        <dbReference type="Proteomes" id="UP000694551"/>
    </source>
</evidence>
<dbReference type="GO" id="GO:0005634">
    <property type="term" value="C:nucleus"/>
    <property type="evidence" value="ECO:0007669"/>
    <property type="project" value="TreeGrafter"/>
</dbReference>